<keyword evidence="1" id="KW-0067">ATP-binding</keyword>
<sequence length="314" mass="35986">MYYPYFRGKQYELIAVRETAQLLAKSKFIPIIEPVKKSLSPLKTCLDTVCKANGEAIVIVNPKHGDYKKDGEAIFQLLNRDYKEKNNISAGIYLTERNTIQDALKLYTDNINKNPSFIYDGFSEHKLLSDFIKLSSPSIKSIFFERKNSSRDIKYYDGTKRIIIGDGFEKRKNAEYLEIEREKFSDLHLTYKKSGMDGFGDFLTVGDGYSEKGGPAYAVAIHITFIDKDKGDVMYVYHFVSFTNDTSSDPGGKFSQALDELIKKIERGRSHILETSAIIEFRRLHQEEHFPGLGYVKKLSMKHHIETLADFFSS</sequence>
<evidence type="ECO:0000313" key="2">
    <source>
        <dbReference type="Proteomes" id="UP000018209"/>
    </source>
</evidence>
<keyword evidence="1" id="KW-0547">Nucleotide-binding</keyword>
<accession>A0ABQ0IY85</accession>
<dbReference type="GO" id="GO:0005524">
    <property type="term" value="F:ATP binding"/>
    <property type="evidence" value="ECO:0007669"/>
    <property type="project" value="UniProtKB-KW"/>
</dbReference>
<gene>
    <name evidence="1" type="ORF">NBRC3257_2173</name>
</gene>
<comment type="caution">
    <text evidence="1">The sequence shown here is derived from an EMBL/GenBank/DDBJ whole genome shotgun (WGS) entry which is preliminary data.</text>
</comment>
<evidence type="ECO:0000313" key="1">
    <source>
        <dbReference type="EMBL" id="GAD27174.1"/>
    </source>
</evidence>
<dbReference type="NCBIfam" id="NF033831">
    <property type="entry name" value="sce7725_fam"/>
    <property type="match status" value="1"/>
</dbReference>
<dbReference type="EMBL" id="BASM01000027">
    <property type="protein sequence ID" value="GAD27174.1"/>
    <property type="molecule type" value="Genomic_DNA"/>
</dbReference>
<dbReference type="InterPro" id="IPR047727">
    <property type="entry name" value="Sce7725-like"/>
</dbReference>
<reference evidence="1 2" key="1">
    <citation type="submission" date="2013-08" db="EMBL/GenBank/DDBJ databases">
        <title>Gluconobacter thailandicus NBRC 3257 whole genome sequence.</title>
        <authorList>
            <person name="Matsutani M."/>
            <person name="Yakushi T."/>
            <person name="Matsushita K."/>
        </authorList>
    </citation>
    <scope>NUCLEOTIDE SEQUENCE [LARGE SCALE GENOMIC DNA]</scope>
    <source>
        <strain evidence="1 2">NBRC 3257</strain>
    </source>
</reference>
<organism evidence="1 2">
    <name type="scientific">Gluconobacter thailandicus NBRC 3257</name>
    <dbReference type="NCBI Taxonomy" id="1381097"/>
    <lineage>
        <taxon>Bacteria</taxon>
        <taxon>Pseudomonadati</taxon>
        <taxon>Pseudomonadota</taxon>
        <taxon>Alphaproteobacteria</taxon>
        <taxon>Acetobacterales</taxon>
        <taxon>Acetobacteraceae</taxon>
        <taxon>Gluconobacter</taxon>
    </lineage>
</organism>
<dbReference type="Proteomes" id="UP000018209">
    <property type="component" value="Unassembled WGS sequence"/>
</dbReference>
<protein>
    <submittedName>
        <fullName evidence="1">ATP-binding protein</fullName>
    </submittedName>
</protein>
<name>A0ABQ0IY85_GLUTH</name>
<keyword evidence="2" id="KW-1185">Reference proteome</keyword>
<proteinExistence type="predicted"/>
<dbReference type="RefSeq" id="WP_007283715.1">
    <property type="nucleotide sequence ID" value="NZ_BASM01000027.1"/>
</dbReference>